<dbReference type="EMBL" id="LAVV01006659">
    <property type="protein sequence ID" value="KNZ58889.1"/>
    <property type="molecule type" value="Genomic_DNA"/>
</dbReference>
<keyword evidence="2" id="KW-0812">Transmembrane</keyword>
<comment type="caution">
    <text evidence="7">The sequence shown here is derived from an EMBL/GenBank/DDBJ whole genome shotgun (WGS) entry which is preliminary data.</text>
</comment>
<dbReference type="AlphaFoldDB" id="A0A0L6VDV5"/>
<protein>
    <submittedName>
        <fullName evidence="7">Uncharacterized protein</fullName>
    </submittedName>
</protein>
<organism evidence="7 8">
    <name type="scientific">Puccinia sorghi</name>
    <dbReference type="NCBI Taxonomy" id="27349"/>
    <lineage>
        <taxon>Eukaryota</taxon>
        <taxon>Fungi</taxon>
        <taxon>Dikarya</taxon>
        <taxon>Basidiomycota</taxon>
        <taxon>Pucciniomycotina</taxon>
        <taxon>Pucciniomycetes</taxon>
        <taxon>Pucciniales</taxon>
        <taxon>Pucciniaceae</taxon>
        <taxon>Puccinia</taxon>
    </lineage>
</organism>
<dbReference type="InterPro" id="IPR039205">
    <property type="entry name" value="NDUFA11"/>
</dbReference>
<dbReference type="Pfam" id="PF02466">
    <property type="entry name" value="Tim17"/>
    <property type="match status" value="1"/>
</dbReference>
<keyword evidence="6" id="KW-0472">Membrane</keyword>
<dbReference type="PANTHER" id="PTHR21382:SF1">
    <property type="entry name" value="NADH DEHYDROGENASE [UBIQUINONE] 1 ALPHA SUBCOMPLEX SUBUNIT 11"/>
    <property type="match status" value="1"/>
</dbReference>
<proteinExistence type="predicted"/>
<name>A0A0L6VDV5_9BASI</name>
<evidence type="ECO:0000256" key="6">
    <source>
        <dbReference type="ARBA" id="ARBA00023136"/>
    </source>
</evidence>
<evidence type="ECO:0000313" key="7">
    <source>
        <dbReference type="EMBL" id="KNZ58889.1"/>
    </source>
</evidence>
<dbReference type="Proteomes" id="UP000037035">
    <property type="component" value="Unassembled WGS sequence"/>
</dbReference>
<dbReference type="GO" id="GO:0005743">
    <property type="term" value="C:mitochondrial inner membrane"/>
    <property type="evidence" value="ECO:0007669"/>
    <property type="project" value="UniProtKB-SubCell"/>
</dbReference>
<dbReference type="PANTHER" id="PTHR21382">
    <property type="entry name" value="NADH-UBIQUINONE OXIDOREDUCTASE SUBUNIT"/>
    <property type="match status" value="1"/>
</dbReference>
<evidence type="ECO:0000256" key="2">
    <source>
        <dbReference type="ARBA" id="ARBA00022692"/>
    </source>
</evidence>
<keyword evidence="3" id="KW-0999">Mitochondrion inner membrane</keyword>
<dbReference type="GO" id="GO:0045271">
    <property type="term" value="C:respiratory chain complex I"/>
    <property type="evidence" value="ECO:0007669"/>
    <property type="project" value="InterPro"/>
</dbReference>
<evidence type="ECO:0000313" key="8">
    <source>
        <dbReference type="Proteomes" id="UP000037035"/>
    </source>
</evidence>
<keyword evidence="5" id="KW-0496">Mitochondrion</keyword>
<dbReference type="OrthoDB" id="1913277at2759"/>
<reference evidence="7 8" key="1">
    <citation type="submission" date="2015-08" db="EMBL/GenBank/DDBJ databases">
        <title>Next Generation Sequencing and Analysis of the Genome of Puccinia sorghi L Schw, the Causal Agent of Maize Common Rust.</title>
        <authorList>
            <person name="Rochi L."/>
            <person name="Burguener G."/>
            <person name="Darino M."/>
            <person name="Turjanski A."/>
            <person name="Kreff E."/>
            <person name="Dieguez M.J."/>
            <person name="Sacco F."/>
        </authorList>
    </citation>
    <scope>NUCLEOTIDE SEQUENCE [LARGE SCALE GENOMIC DNA]</scope>
    <source>
        <strain evidence="7 8">RO10H11247</strain>
    </source>
</reference>
<dbReference type="GO" id="GO:0006120">
    <property type="term" value="P:mitochondrial electron transport, NADH to ubiquinone"/>
    <property type="evidence" value="ECO:0007669"/>
    <property type="project" value="InterPro"/>
</dbReference>
<evidence type="ECO:0000256" key="1">
    <source>
        <dbReference type="ARBA" id="ARBA00004448"/>
    </source>
</evidence>
<evidence type="ECO:0000256" key="5">
    <source>
        <dbReference type="ARBA" id="ARBA00023128"/>
    </source>
</evidence>
<keyword evidence="8" id="KW-1185">Reference proteome</keyword>
<dbReference type="VEuPathDB" id="FungiDB:VP01_183g5"/>
<evidence type="ECO:0000256" key="4">
    <source>
        <dbReference type="ARBA" id="ARBA00022989"/>
    </source>
</evidence>
<gene>
    <name evidence="7" type="ORF">VP01_183g5</name>
</gene>
<keyword evidence="4" id="KW-1133">Transmembrane helix</keyword>
<evidence type="ECO:0000256" key="3">
    <source>
        <dbReference type="ARBA" id="ARBA00022792"/>
    </source>
</evidence>
<dbReference type="STRING" id="27349.A0A0L6VDV5"/>
<comment type="subcellular location">
    <subcellularLocation>
        <location evidence="1">Mitochondrion inner membrane</location>
        <topology evidence="1">Multi-pass membrane protein</topology>
    </subcellularLocation>
</comment>
<accession>A0A0L6VDV5</accession>
<sequence>MPLFWSAMGDIERRPPIFMGSLFLGYPARQAKPYDYRPALGSASQLGLYTGLAGTIAGAINHGVISPTEANRGYIANVAKFGAMAAAIGFTFGGVSQSMASIREHNDPWNATAAGCASGFLLGLRTGQLSTALGQCAIWGGVAGGVNYAGDTLMPANHGKSRAQQQQERVKLLGSQKDPLLLNRT</sequence>